<dbReference type="AlphaFoldDB" id="A0A8J2MSD3"/>
<feature type="compositionally biased region" description="Pro residues" evidence="2">
    <location>
        <begin position="279"/>
        <end position="288"/>
    </location>
</feature>
<evidence type="ECO:0000256" key="2">
    <source>
        <dbReference type="SAM" id="MobiDB-lite"/>
    </source>
</evidence>
<dbReference type="PANTHER" id="PTHR24637">
    <property type="entry name" value="COLLAGEN"/>
    <property type="match status" value="1"/>
</dbReference>
<sequence length="396" mass="41828">MDPDAGEKAYQFVIITALIIAALPFLAFMALTPTVNQYITTVNYQLQNDFFFCEETAFNFYNYVNHYRGNHDEAENENGVVELNTIFEYLNCSENFKKCQKRWLQSSRKVRSLPIKIQEVPTATTFLIKYLPSSLSDTVKSEQVTAQNIGQSNEATMAEIDFKQSIISKLAVTYSPVTQTMQYRTTRTSNQECRCSALPGPKGTPGRKGLKGAPGAQGAPGFPARMPCEPPVDLKKICADPCPVGKQGKQGLTGLPGDKGATGIPGIHGKNGEDGKIGPPGPRGPPGIPGLDGDVGEPGIDATPTPFIPGPSGPSGEIGMVGPPGPRGMPGIDGPPGPAGKRGPPGEDGLPGNQGSPGLPGPIGKVGPDGNIGVCPTYCATDGGVFFVRPPEWFED</sequence>
<feature type="region of interest" description="Disordered" evidence="2">
    <location>
        <begin position="249"/>
        <end position="363"/>
    </location>
</feature>
<dbReference type="OrthoDB" id="10037288at2759"/>
<keyword evidence="1" id="KW-0677">Repeat</keyword>
<evidence type="ECO:0000313" key="4">
    <source>
        <dbReference type="EMBL" id="CAG9538354.1"/>
    </source>
</evidence>
<proteinExistence type="predicted"/>
<keyword evidence="3" id="KW-0812">Transmembrane</keyword>
<dbReference type="InterPro" id="IPR008160">
    <property type="entry name" value="Collagen"/>
</dbReference>
<organism evidence="4 5">
    <name type="scientific">Cercopithifilaria johnstoni</name>
    <dbReference type="NCBI Taxonomy" id="2874296"/>
    <lineage>
        <taxon>Eukaryota</taxon>
        <taxon>Metazoa</taxon>
        <taxon>Ecdysozoa</taxon>
        <taxon>Nematoda</taxon>
        <taxon>Chromadorea</taxon>
        <taxon>Rhabditida</taxon>
        <taxon>Spirurina</taxon>
        <taxon>Spiruromorpha</taxon>
        <taxon>Filarioidea</taxon>
        <taxon>Onchocercidae</taxon>
        <taxon>Cercopithifilaria</taxon>
    </lineage>
</organism>
<feature type="region of interest" description="Disordered" evidence="2">
    <location>
        <begin position="193"/>
        <end position="223"/>
    </location>
</feature>
<evidence type="ECO:0000256" key="3">
    <source>
        <dbReference type="SAM" id="Phobius"/>
    </source>
</evidence>
<dbReference type="EMBL" id="CAKAEH010001648">
    <property type="protein sequence ID" value="CAG9538354.1"/>
    <property type="molecule type" value="Genomic_DNA"/>
</dbReference>
<accession>A0A8J2MSD3</accession>
<dbReference type="PANTHER" id="PTHR24637:SF354">
    <property type="entry name" value="COLLAGEN"/>
    <property type="match status" value="1"/>
</dbReference>
<dbReference type="Pfam" id="PF01391">
    <property type="entry name" value="Collagen"/>
    <property type="match status" value="2"/>
</dbReference>
<keyword evidence="3" id="KW-0472">Membrane</keyword>
<reference evidence="4" key="1">
    <citation type="submission" date="2021-09" db="EMBL/GenBank/DDBJ databases">
        <authorList>
            <consortium name="Pathogen Informatics"/>
        </authorList>
    </citation>
    <scope>NUCLEOTIDE SEQUENCE</scope>
</reference>
<name>A0A8J2MSD3_9BILA</name>
<protein>
    <submittedName>
        <fullName evidence="4">Uncharacterized protein</fullName>
    </submittedName>
</protein>
<keyword evidence="5" id="KW-1185">Reference proteome</keyword>
<evidence type="ECO:0000313" key="5">
    <source>
        <dbReference type="Proteomes" id="UP000746747"/>
    </source>
</evidence>
<dbReference type="Proteomes" id="UP000746747">
    <property type="component" value="Unassembled WGS sequence"/>
</dbReference>
<feature type="transmembrane region" description="Helical" evidence="3">
    <location>
        <begin position="12"/>
        <end position="31"/>
    </location>
</feature>
<feature type="compositionally biased region" description="Low complexity" evidence="2">
    <location>
        <begin position="213"/>
        <end position="223"/>
    </location>
</feature>
<comment type="caution">
    <text evidence="4">The sequence shown here is derived from an EMBL/GenBank/DDBJ whole genome shotgun (WGS) entry which is preliminary data.</text>
</comment>
<feature type="compositionally biased region" description="Pro residues" evidence="2">
    <location>
        <begin position="323"/>
        <end position="338"/>
    </location>
</feature>
<evidence type="ECO:0000256" key="1">
    <source>
        <dbReference type="ARBA" id="ARBA00022737"/>
    </source>
</evidence>
<keyword evidence="3" id="KW-1133">Transmembrane helix</keyword>
<gene>
    <name evidence="4" type="ORF">CJOHNSTONI_LOCUS8070</name>
</gene>